<dbReference type="Proteomes" id="UP000612893">
    <property type="component" value="Unassembled WGS sequence"/>
</dbReference>
<comment type="caution">
    <text evidence="1">The sequence shown here is derived from an EMBL/GenBank/DDBJ whole genome shotgun (WGS) entry which is preliminary data.</text>
</comment>
<keyword evidence="2" id="KW-1185">Reference proteome</keyword>
<reference evidence="1" key="1">
    <citation type="submission" date="2020-10" db="EMBL/GenBank/DDBJ databases">
        <title>Ca. Dormibacterota MAGs.</title>
        <authorList>
            <person name="Montgomery K."/>
        </authorList>
    </citation>
    <scope>NUCLEOTIDE SEQUENCE [LARGE SCALE GENOMIC DNA]</scope>
    <source>
        <strain evidence="1">SC8812_S17_10</strain>
    </source>
</reference>
<dbReference type="EMBL" id="JAEKNR010000146">
    <property type="protein sequence ID" value="MBJ7599284.1"/>
    <property type="molecule type" value="Genomic_DNA"/>
</dbReference>
<evidence type="ECO:0000313" key="1">
    <source>
        <dbReference type="EMBL" id="MBJ7599284.1"/>
    </source>
</evidence>
<dbReference type="AlphaFoldDB" id="A0A934NA14"/>
<gene>
    <name evidence="1" type="ORF">JF922_14565</name>
</gene>
<proteinExistence type="predicted"/>
<evidence type="ECO:0000313" key="2">
    <source>
        <dbReference type="Proteomes" id="UP000612893"/>
    </source>
</evidence>
<sequence length="136" mass="14749">MSAPARDPADVLEESAGLLAALATRAVYEEKPDLWRFGEGGRARTQEDFVHHFRALATMDEVVFEAHVRYCEGLFSVRGYPLKWLQDAWRHIATVVTAELSEAAAAPVMQVLTGVIGNTHAGEESGGSSDSAQSPH</sequence>
<accession>A0A934NA14</accession>
<dbReference type="RefSeq" id="WP_338202780.1">
    <property type="nucleotide sequence ID" value="NZ_JAEKNR010000146.1"/>
</dbReference>
<name>A0A934NA14_9BACT</name>
<protein>
    <submittedName>
        <fullName evidence="1">Uncharacterized protein</fullName>
    </submittedName>
</protein>
<organism evidence="1 2">
    <name type="scientific">Candidatus Nephthysia bennettiae</name>
    <dbReference type="NCBI Taxonomy" id="3127016"/>
    <lineage>
        <taxon>Bacteria</taxon>
        <taxon>Bacillati</taxon>
        <taxon>Candidatus Dormiibacterota</taxon>
        <taxon>Candidatus Dormibacteria</taxon>
        <taxon>Candidatus Dormibacterales</taxon>
        <taxon>Candidatus Dormibacteraceae</taxon>
        <taxon>Candidatus Nephthysia</taxon>
    </lineage>
</organism>